<proteinExistence type="predicted"/>
<dbReference type="InterPro" id="IPR025558">
    <property type="entry name" value="DUF4283"/>
</dbReference>
<protein>
    <recommendedName>
        <fullName evidence="2">DUF4283 domain-containing protein</fullName>
    </recommendedName>
</protein>
<dbReference type="Proteomes" id="UP000594261">
    <property type="component" value="Chromosome 9"/>
</dbReference>
<dbReference type="PANTHER" id="PTHR31286">
    <property type="entry name" value="GLYCINE-RICH CELL WALL STRUCTURAL PROTEIN 1.8-LIKE"/>
    <property type="match status" value="1"/>
</dbReference>
<dbReference type="InParanoid" id="A0A7N2MJQ2"/>
<evidence type="ECO:0000256" key="1">
    <source>
        <dbReference type="SAM" id="MobiDB-lite"/>
    </source>
</evidence>
<dbReference type="EnsemblPlants" id="QL09p045602:mrna">
    <property type="protein sequence ID" value="QL09p045602:mrna"/>
    <property type="gene ID" value="QL09p045602"/>
</dbReference>
<organism evidence="3 4">
    <name type="scientific">Quercus lobata</name>
    <name type="common">Valley oak</name>
    <dbReference type="NCBI Taxonomy" id="97700"/>
    <lineage>
        <taxon>Eukaryota</taxon>
        <taxon>Viridiplantae</taxon>
        <taxon>Streptophyta</taxon>
        <taxon>Embryophyta</taxon>
        <taxon>Tracheophyta</taxon>
        <taxon>Spermatophyta</taxon>
        <taxon>Magnoliopsida</taxon>
        <taxon>eudicotyledons</taxon>
        <taxon>Gunneridae</taxon>
        <taxon>Pentapetalae</taxon>
        <taxon>rosids</taxon>
        <taxon>fabids</taxon>
        <taxon>Fagales</taxon>
        <taxon>Fagaceae</taxon>
        <taxon>Quercus</taxon>
    </lineage>
</organism>
<dbReference type="Gramene" id="QL09p045602:mrna">
    <property type="protein sequence ID" value="QL09p045602:mrna"/>
    <property type="gene ID" value="QL09p045602"/>
</dbReference>
<dbReference type="AlphaFoldDB" id="A0A7N2MJQ2"/>
<dbReference type="PANTHER" id="PTHR31286:SF178">
    <property type="entry name" value="DUF4283 DOMAIN-CONTAINING PROTEIN"/>
    <property type="match status" value="1"/>
</dbReference>
<sequence length="262" mass="29106">MADKVIHSLDKMKLTLDEVEVIPISEEGQKEEIDSCAQSLIGKFLTCKSFNRKAAQSTLRRAWGLGDGVQIVEVGSNLFQFQFKSEFELDRVVRGGPWSFDNQVLMLRRWQPVMMAANGAAVVVVGEKHTEAPTERKSHTNDDNVKQESTESEENVSVIDGVIDGAIMGIVKPLSSVINTAEPISNSTQIPTITPTVHVGDMLTKLHAEHGSSKTHPDADAIKKLQKQMEELSMAEQTKENRTEFLAASRKLDDMLLKQEIY</sequence>
<name>A0A7N2MJQ2_QUELO</name>
<reference evidence="3 4" key="1">
    <citation type="journal article" date="2016" name="G3 (Bethesda)">
        <title>First Draft Assembly and Annotation of the Genome of a California Endemic Oak Quercus lobata Nee (Fagaceae).</title>
        <authorList>
            <person name="Sork V.L."/>
            <person name="Fitz-Gibbon S.T."/>
            <person name="Puiu D."/>
            <person name="Crepeau M."/>
            <person name="Gugger P.F."/>
            <person name="Sherman R."/>
            <person name="Stevens K."/>
            <person name="Langley C.H."/>
            <person name="Pellegrini M."/>
            <person name="Salzberg S.L."/>
        </authorList>
    </citation>
    <scope>NUCLEOTIDE SEQUENCE [LARGE SCALE GENOMIC DNA]</scope>
    <source>
        <strain evidence="3 4">cv. SW786</strain>
    </source>
</reference>
<reference evidence="3" key="2">
    <citation type="submission" date="2021-01" db="UniProtKB">
        <authorList>
            <consortium name="EnsemblPlants"/>
        </authorList>
    </citation>
    <scope>IDENTIFICATION</scope>
</reference>
<dbReference type="Pfam" id="PF14111">
    <property type="entry name" value="DUF4283"/>
    <property type="match status" value="1"/>
</dbReference>
<feature type="region of interest" description="Disordered" evidence="1">
    <location>
        <begin position="129"/>
        <end position="155"/>
    </location>
</feature>
<evidence type="ECO:0000313" key="3">
    <source>
        <dbReference type="EnsemblPlants" id="QL09p045602:mrna"/>
    </source>
</evidence>
<accession>A0A7N2MJQ2</accession>
<evidence type="ECO:0000259" key="2">
    <source>
        <dbReference type="Pfam" id="PF14111"/>
    </source>
</evidence>
<dbReference type="EMBL" id="LRBV02000009">
    <property type="status" value="NOT_ANNOTATED_CDS"/>
    <property type="molecule type" value="Genomic_DNA"/>
</dbReference>
<feature type="domain" description="DUF4283" evidence="2">
    <location>
        <begin position="34"/>
        <end position="112"/>
    </location>
</feature>
<feature type="compositionally biased region" description="Basic and acidic residues" evidence="1">
    <location>
        <begin position="129"/>
        <end position="149"/>
    </location>
</feature>
<dbReference type="InterPro" id="IPR040256">
    <property type="entry name" value="At4g02000-like"/>
</dbReference>
<evidence type="ECO:0000313" key="4">
    <source>
        <dbReference type="Proteomes" id="UP000594261"/>
    </source>
</evidence>
<keyword evidence="4" id="KW-1185">Reference proteome</keyword>